<sequence length="107" mass="11982">MYKERLLELIKCDGHIGRENTVAWSKLKATLGILFDATGWNASSRTMDKYASELKEIHFITAGRGSQVYYDGSKGNMGNTITVRYESPTLDNTYVLCLSDDKACGYI</sequence>
<reference evidence="1 2" key="1">
    <citation type="submission" date="2019-08" db="EMBL/GenBank/DDBJ databases">
        <title>Draft genome sequencing and comparative genomics of hatchery-associated Vibrios.</title>
        <authorList>
            <person name="Kehlet-Delgado H."/>
            <person name="Mueller R.S."/>
        </authorList>
    </citation>
    <scope>NUCLEOTIDE SEQUENCE [LARGE SCALE GENOMIC DNA]</scope>
    <source>
        <strain evidence="1 2">01-65-5-1</strain>
    </source>
</reference>
<evidence type="ECO:0000313" key="1">
    <source>
        <dbReference type="EMBL" id="NOI79539.1"/>
    </source>
</evidence>
<protein>
    <submittedName>
        <fullName evidence="1">Uncharacterized protein</fullName>
    </submittedName>
</protein>
<organism evidence="1 2">
    <name type="scientific">Vibrio tubiashii</name>
    <dbReference type="NCBI Taxonomy" id="29498"/>
    <lineage>
        <taxon>Bacteria</taxon>
        <taxon>Pseudomonadati</taxon>
        <taxon>Pseudomonadota</taxon>
        <taxon>Gammaproteobacteria</taxon>
        <taxon>Vibrionales</taxon>
        <taxon>Vibrionaceae</taxon>
        <taxon>Vibrio</taxon>
        <taxon>Vibrio oreintalis group</taxon>
    </lineage>
</organism>
<dbReference type="EMBL" id="VTXO01000001">
    <property type="protein sequence ID" value="NOI79539.1"/>
    <property type="molecule type" value="Genomic_DNA"/>
</dbReference>
<gene>
    <name evidence="1" type="ORF">F0237_02605</name>
</gene>
<dbReference type="AlphaFoldDB" id="A0AAE5LGS2"/>
<name>A0AAE5LGS2_9VIBR</name>
<evidence type="ECO:0000313" key="2">
    <source>
        <dbReference type="Proteomes" id="UP000572722"/>
    </source>
</evidence>
<dbReference type="RefSeq" id="WP_171320291.1">
    <property type="nucleotide sequence ID" value="NZ_VTXO01000001.1"/>
</dbReference>
<proteinExistence type="predicted"/>
<accession>A0AAE5LGS2</accession>
<dbReference type="Proteomes" id="UP000572722">
    <property type="component" value="Unassembled WGS sequence"/>
</dbReference>
<comment type="caution">
    <text evidence="1">The sequence shown here is derived from an EMBL/GenBank/DDBJ whole genome shotgun (WGS) entry which is preliminary data.</text>
</comment>